<dbReference type="AlphaFoldDB" id="A0A7W7RFX5"/>
<protein>
    <recommendedName>
        <fullName evidence="3">S-adenosyl methyltransferase</fullName>
    </recommendedName>
</protein>
<dbReference type="RefSeq" id="WP_312885207.1">
    <property type="nucleotide sequence ID" value="NZ_JACHJT010000001.1"/>
</dbReference>
<reference evidence="1 2" key="1">
    <citation type="submission" date="2020-08" db="EMBL/GenBank/DDBJ databases">
        <title>Sequencing the genomes of 1000 actinobacteria strains.</title>
        <authorList>
            <person name="Klenk H.-P."/>
        </authorList>
    </citation>
    <scope>NUCLEOTIDE SEQUENCE [LARGE SCALE GENOMIC DNA]</scope>
    <source>
        <strain evidence="1 2">DSM 102030</strain>
    </source>
</reference>
<name>A0A7W7RFX5_9ACTN</name>
<dbReference type="InterPro" id="IPR006764">
    <property type="entry name" value="SAM_dep_MeTrfase_SAV2177_type"/>
</dbReference>
<dbReference type="EMBL" id="JACHJT010000001">
    <property type="protein sequence ID" value="MBB4931177.1"/>
    <property type="molecule type" value="Genomic_DNA"/>
</dbReference>
<evidence type="ECO:0000313" key="2">
    <source>
        <dbReference type="Proteomes" id="UP000523007"/>
    </source>
</evidence>
<organism evidence="1 2">
    <name type="scientific">Lipingzhangella halophila</name>
    <dbReference type="NCBI Taxonomy" id="1783352"/>
    <lineage>
        <taxon>Bacteria</taxon>
        <taxon>Bacillati</taxon>
        <taxon>Actinomycetota</taxon>
        <taxon>Actinomycetes</taxon>
        <taxon>Streptosporangiales</taxon>
        <taxon>Nocardiopsidaceae</taxon>
        <taxon>Lipingzhangella</taxon>
    </lineage>
</organism>
<sequence length="268" mass="29221">MNEPPASPPAIDTTVVHSARVWNYWLGGKDNYAVDREVGARIAEQYPVIIEVARQDRAFLRRAIRYLAGEAGVRQFLDVGTGMPTHNSTHEVAQAVAPDASVVYVDYDPLVLAHATALLTSTPEGSTDYVHADLREPDTVLAHARERLDFTRPIALSLMGILGHIPDEHVYGIVARLVDGLPPGSYLAICEGSNTDPECNAAMDDYNQAAPLPYRVRSPEDIATFFTGLEMVEPGLVPCPQWHPDEIEVGQARETLTRCGIGRKPGAS</sequence>
<accession>A0A7W7RFX5</accession>
<dbReference type="PIRSF" id="PIRSF017393">
    <property type="entry name" value="MTase_SAV2177"/>
    <property type="match status" value="1"/>
</dbReference>
<evidence type="ECO:0008006" key="3">
    <source>
        <dbReference type="Google" id="ProtNLM"/>
    </source>
</evidence>
<dbReference type="Proteomes" id="UP000523007">
    <property type="component" value="Unassembled WGS sequence"/>
</dbReference>
<keyword evidence="2" id="KW-1185">Reference proteome</keyword>
<dbReference type="Pfam" id="PF04672">
    <property type="entry name" value="Methyltransf_19"/>
    <property type="match status" value="1"/>
</dbReference>
<dbReference type="Gene3D" id="3.40.50.150">
    <property type="entry name" value="Vaccinia Virus protein VP39"/>
    <property type="match status" value="1"/>
</dbReference>
<dbReference type="InterPro" id="IPR029063">
    <property type="entry name" value="SAM-dependent_MTases_sf"/>
</dbReference>
<gene>
    <name evidence="1" type="ORF">F4561_001997</name>
</gene>
<dbReference type="SUPFAM" id="SSF53335">
    <property type="entry name" value="S-adenosyl-L-methionine-dependent methyltransferases"/>
    <property type="match status" value="1"/>
</dbReference>
<evidence type="ECO:0000313" key="1">
    <source>
        <dbReference type="EMBL" id="MBB4931177.1"/>
    </source>
</evidence>
<comment type="caution">
    <text evidence="1">The sequence shown here is derived from an EMBL/GenBank/DDBJ whole genome shotgun (WGS) entry which is preliminary data.</text>
</comment>
<proteinExistence type="predicted"/>